<protein>
    <recommendedName>
        <fullName evidence="1">Tc1-like transposase DDE domain-containing protein</fullName>
    </recommendedName>
</protein>
<sequence length="266" mass="30524">MHRLRRLGFKYLRGQMRNFLAESPANVAYRAKYLATKTSGGNAMQKKAKAIVSVLLELLKSKDDYHGNFTAELFEKWFRECCRTLACTVGNCTIHMDGAKYHKRQLNPHPNSRWRKSDIQNWLTLRSIVWQTSDIKASLLVMAAQHREPAQYVSVEIAREFNHVVLFTPPYHPELQPIEIIWACVKNRIGASPAKTMPELCEKLEASLHQVSSPTWLGALKRVHKFEDMYLKSTDNEPLADIDDDDSDDEEGATDLIEEFVGIDEF</sequence>
<dbReference type="EMBL" id="JNBR01001455">
    <property type="protein sequence ID" value="OQR87255.1"/>
    <property type="molecule type" value="Genomic_DNA"/>
</dbReference>
<evidence type="ECO:0000259" key="1">
    <source>
        <dbReference type="Pfam" id="PF13358"/>
    </source>
</evidence>
<name>A0A1V9YNH9_ACHHY</name>
<dbReference type="Gene3D" id="3.30.420.10">
    <property type="entry name" value="Ribonuclease H-like superfamily/Ribonuclease H"/>
    <property type="match status" value="1"/>
</dbReference>
<organism evidence="2 3">
    <name type="scientific">Achlya hypogyna</name>
    <name type="common">Oomycete</name>
    <name type="synonym">Protoachlya hypogyna</name>
    <dbReference type="NCBI Taxonomy" id="1202772"/>
    <lineage>
        <taxon>Eukaryota</taxon>
        <taxon>Sar</taxon>
        <taxon>Stramenopiles</taxon>
        <taxon>Oomycota</taxon>
        <taxon>Saprolegniomycetes</taxon>
        <taxon>Saprolegniales</taxon>
        <taxon>Achlyaceae</taxon>
        <taxon>Achlya</taxon>
    </lineage>
</organism>
<proteinExistence type="predicted"/>
<dbReference type="AlphaFoldDB" id="A0A1V9YNH9"/>
<dbReference type="GO" id="GO:0003676">
    <property type="term" value="F:nucleic acid binding"/>
    <property type="evidence" value="ECO:0007669"/>
    <property type="project" value="InterPro"/>
</dbReference>
<dbReference type="PANTHER" id="PTHR33939">
    <property type="entry name" value="PROTEIN CBG22215"/>
    <property type="match status" value="1"/>
</dbReference>
<feature type="domain" description="Tc1-like transposase DDE" evidence="1">
    <location>
        <begin position="65"/>
        <end position="200"/>
    </location>
</feature>
<dbReference type="Proteomes" id="UP000243579">
    <property type="component" value="Unassembled WGS sequence"/>
</dbReference>
<dbReference type="Pfam" id="PF13358">
    <property type="entry name" value="DDE_3"/>
    <property type="match status" value="1"/>
</dbReference>
<comment type="caution">
    <text evidence="2">The sequence shown here is derived from an EMBL/GenBank/DDBJ whole genome shotgun (WGS) entry which is preliminary data.</text>
</comment>
<evidence type="ECO:0000313" key="3">
    <source>
        <dbReference type="Proteomes" id="UP000243579"/>
    </source>
</evidence>
<reference evidence="2 3" key="1">
    <citation type="journal article" date="2014" name="Genome Biol. Evol.">
        <title>The secreted proteins of Achlya hypogyna and Thraustotheca clavata identify the ancestral oomycete secretome and reveal gene acquisitions by horizontal gene transfer.</title>
        <authorList>
            <person name="Misner I."/>
            <person name="Blouin N."/>
            <person name="Leonard G."/>
            <person name="Richards T.A."/>
            <person name="Lane C.E."/>
        </authorList>
    </citation>
    <scope>NUCLEOTIDE SEQUENCE [LARGE SCALE GENOMIC DNA]</scope>
    <source>
        <strain evidence="2 3">ATCC 48635</strain>
    </source>
</reference>
<evidence type="ECO:0000313" key="2">
    <source>
        <dbReference type="EMBL" id="OQR87255.1"/>
    </source>
</evidence>
<keyword evidence="3" id="KW-1185">Reference proteome</keyword>
<accession>A0A1V9YNH9</accession>
<dbReference type="PANTHER" id="PTHR33939:SF1">
    <property type="entry name" value="DUF4371 DOMAIN-CONTAINING PROTEIN"/>
    <property type="match status" value="1"/>
</dbReference>
<gene>
    <name evidence="2" type="ORF">ACHHYP_20409</name>
</gene>
<dbReference type="InterPro" id="IPR038717">
    <property type="entry name" value="Tc1-like_DDE_dom"/>
</dbReference>
<dbReference type="InterPro" id="IPR036397">
    <property type="entry name" value="RNaseH_sf"/>
</dbReference>
<dbReference type="OrthoDB" id="2266637at2759"/>